<dbReference type="InterPro" id="IPR016161">
    <property type="entry name" value="Ald_DH/histidinol_DH"/>
</dbReference>
<dbReference type="Pfam" id="PF00171">
    <property type="entry name" value="Aldedh"/>
    <property type="match status" value="1"/>
</dbReference>
<feature type="active site" evidence="3">
    <location>
        <position position="258"/>
    </location>
</feature>
<accession>A0ABU4FBH5</accession>
<dbReference type="InterPro" id="IPR016163">
    <property type="entry name" value="Ald_DH_C"/>
</dbReference>
<evidence type="ECO:0000259" key="5">
    <source>
        <dbReference type="Pfam" id="PF00171"/>
    </source>
</evidence>
<gene>
    <name evidence="6" type="ORF">R5A26_18515</name>
</gene>
<dbReference type="RefSeq" id="WP_317772091.1">
    <property type="nucleotide sequence ID" value="NZ_JAWMAJ010000055.1"/>
</dbReference>
<evidence type="ECO:0000256" key="4">
    <source>
        <dbReference type="RuleBase" id="RU003345"/>
    </source>
</evidence>
<dbReference type="Gene3D" id="3.40.309.10">
    <property type="entry name" value="Aldehyde Dehydrogenase, Chain A, domain 2"/>
    <property type="match status" value="1"/>
</dbReference>
<evidence type="ECO:0000313" key="7">
    <source>
        <dbReference type="Proteomes" id="UP001187346"/>
    </source>
</evidence>
<dbReference type="CDD" id="cd07139">
    <property type="entry name" value="ALDH_AldA-Rv0768"/>
    <property type="match status" value="1"/>
</dbReference>
<dbReference type="InterPro" id="IPR015590">
    <property type="entry name" value="Aldehyde_DH_dom"/>
</dbReference>
<dbReference type="EMBL" id="JAWMAJ010000055">
    <property type="protein sequence ID" value="MDV7217945.1"/>
    <property type="molecule type" value="Genomic_DNA"/>
</dbReference>
<dbReference type="PROSITE" id="PS00687">
    <property type="entry name" value="ALDEHYDE_DEHYDR_GLU"/>
    <property type="match status" value="1"/>
</dbReference>
<dbReference type="PANTHER" id="PTHR42804:SF1">
    <property type="entry name" value="ALDEHYDE DEHYDROGENASE-RELATED"/>
    <property type="match status" value="1"/>
</dbReference>
<proteinExistence type="inferred from homology"/>
<dbReference type="PANTHER" id="PTHR42804">
    <property type="entry name" value="ALDEHYDE DEHYDROGENASE"/>
    <property type="match status" value="1"/>
</dbReference>
<keyword evidence="2 4" id="KW-0560">Oxidoreductase</keyword>
<feature type="domain" description="Aldehyde dehydrogenase" evidence="5">
    <location>
        <begin position="24"/>
        <end position="482"/>
    </location>
</feature>
<sequence length="491" mass="51703">MNTVQNQTPFDRPMFFVGGDWIGPSTDERHVALEAATEEPIGIAAMAGPADIDAAVAAARAALESGPWARSTAAERAEAMRRFADAWDKRADLATTLVSRENGMPIALSRQTNGLGPAGHLRRNADLVENFPLEALRPSTRGATIVRREPVGVVAAITPWNFPLGLALSKLAPALAAGCTVVLKPSPETALDSYLLADAAMEAGLPAGVLNIVLADREAGAYLVSHPGVDKVAFTGSTAAGRAIGAECGRLIRRCTLELGGKSASIVLDDADLDTFVAGLDGASFMNNGQTCTLQSRILAPRSRYDEIVEAVADFASGLVVGDPLDPATTCGPMASKAHQERVLGYIEAARASSARLITGGGRPAGHDRGWFVEPTVFADVDNSDRLAREEVFGPVLAIIAYDDEADAVRIANDSDYGLAGSVWTQDEARGIDVARRMRTGTIGVNYYAIDFNSPFGGLKASGIGREYGPEGLSSYLDYKSIYTSADHLPA</sequence>
<evidence type="ECO:0000313" key="6">
    <source>
        <dbReference type="EMBL" id="MDV7217945.1"/>
    </source>
</evidence>
<comment type="caution">
    <text evidence="6">The sequence shown here is derived from an EMBL/GenBank/DDBJ whole genome shotgun (WGS) entry which is preliminary data.</text>
</comment>
<evidence type="ECO:0000256" key="2">
    <source>
        <dbReference type="ARBA" id="ARBA00023002"/>
    </source>
</evidence>
<reference evidence="6 7" key="1">
    <citation type="submission" date="2023-10" db="EMBL/GenBank/DDBJ databases">
        <title>Characterization of rhizosphere-enriched actinobacteria from wheat plants lab-grown on chernevaya soil.</title>
        <authorList>
            <person name="Tikhonova E.N."/>
            <person name="Konopkin A."/>
            <person name="Kravchenko I.K."/>
        </authorList>
    </citation>
    <scope>NUCLEOTIDE SEQUENCE [LARGE SCALE GENOMIC DNA]</scope>
    <source>
        <strain evidence="6 7">RR29</strain>
    </source>
</reference>
<organism evidence="6 7">
    <name type="scientific">Streptomyces prunicolor</name>
    <dbReference type="NCBI Taxonomy" id="67348"/>
    <lineage>
        <taxon>Bacteria</taxon>
        <taxon>Bacillati</taxon>
        <taxon>Actinomycetota</taxon>
        <taxon>Actinomycetes</taxon>
        <taxon>Kitasatosporales</taxon>
        <taxon>Streptomycetaceae</taxon>
        <taxon>Streptomyces</taxon>
    </lineage>
</organism>
<dbReference type="InterPro" id="IPR029510">
    <property type="entry name" value="Ald_DH_CS_GLU"/>
</dbReference>
<name>A0ABU4FBH5_9ACTN</name>
<evidence type="ECO:0000256" key="1">
    <source>
        <dbReference type="ARBA" id="ARBA00009986"/>
    </source>
</evidence>
<keyword evidence="7" id="KW-1185">Reference proteome</keyword>
<dbReference type="InterPro" id="IPR016162">
    <property type="entry name" value="Ald_DH_N"/>
</dbReference>
<protein>
    <submittedName>
        <fullName evidence="6">Aldehyde dehydrogenase</fullName>
    </submittedName>
</protein>
<dbReference type="SUPFAM" id="SSF53720">
    <property type="entry name" value="ALDH-like"/>
    <property type="match status" value="1"/>
</dbReference>
<dbReference type="Proteomes" id="UP001187346">
    <property type="component" value="Unassembled WGS sequence"/>
</dbReference>
<evidence type="ECO:0000256" key="3">
    <source>
        <dbReference type="PROSITE-ProRule" id="PRU10007"/>
    </source>
</evidence>
<comment type="similarity">
    <text evidence="1 4">Belongs to the aldehyde dehydrogenase family.</text>
</comment>
<dbReference type="Gene3D" id="3.40.605.10">
    <property type="entry name" value="Aldehyde Dehydrogenase, Chain A, domain 1"/>
    <property type="match status" value="1"/>
</dbReference>